<feature type="transmembrane region" description="Helical" evidence="8">
    <location>
        <begin position="317"/>
        <end position="337"/>
    </location>
</feature>
<feature type="transmembrane region" description="Helical" evidence="8">
    <location>
        <begin position="523"/>
        <end position="543"/>
    </location>
</feature>
<feature type="transmembrane region" description="Helical" evidence="8">
    <location>
        <begin position="93"/>
        <end position="110"/>
    </location>
</feature>
<dbReference type="PROSITE" id="PS50850">
    <property type="entry name" value="MFS"/>
    <property type="match status" value="1"/>
</dbReference>
<evidence type="ECO:0000259" key="9">
    <source>
        <dbReference type="PROSITE" id="PS50850"/>
    </source>
</evidence>
<reference evidence="11" key="1">
    <citation type="journal article" date="2023" name="Mol. Phylogenet. Evol.">
        <title>Genome-scale phylogeny and comparative genomics of the fungal order Sordariales.</title>
        <authorList>
            <person name="Hensen N."/>
            <person name="Bonometti L."/>
            <person name="Westerberg I."/>
            <person name="Brannstrom I.O."/>
            <person name="Guillou S."/>
            <person name="Cros-Aarteil S."/>
            <person name="Calhoun S."/>
            <person name="Haridas S."/>
            <person name="Kuo A."/>
            <person name="Mondo S."/>
            <person name="Pangilinan J."/>
            <person name="Riley R."/>
            <person name="LaButti K."/>
            <person name="Andreopoulos B."/>
            <person name="Lipzen A."/>
            <person name="Chen C."/>
            <person name="Yan M."/>
            <person name="Daum C."/>
            <person name="Ng V."/>
            <person name="Clum A."/>
            <person name="Steindorff A."/>
            <person name="Ohm R.A."/>
            <person name="Martin F."/>
            <person name="Silar P."/>
            <person name="Natvig D.O."/>
            <person name="Lalanne C."/>
            <person name="Gautier V."/>
            <person name="Ament-Velasquez S.L."/>
            <person name="Kruys A."/>
            <person name="Hutchinson M.I."/>
            <person name="Powell A.J."/>
            <person name="Barry K."/>
            <person name="Miller A.N."/>
            <person name="Grigoriev I.V."/>
            <person name="Debuchy R."/>
            <person name="Gladieux P."/>
            <person name="Hiltunen Thoren M."/>
            <person name="Johannesson H."/>
        </authorList>
    </citation>
    <scope>NUCLEOTIDE SEQUENCE [LARGE SCALE GENOMIC DNA]</scope>
    <source>
        <strain evidence="11">CBS 340.73</strain>
    </source>
</reference>
<evidence type="ECO:0000256" key="5">
    <source>
        <dbReference type="ARBA" id="ARBA00022989"/>
    </source>
</evidence>
<dbReference type="PRINTS" id="PR01036">
    <property type="entry name" value="TCRTETB"/>
</dbReference>
<dbReference type="PANTHER" id="PTHR23501:SF189">
    <property type="entry name" value="DRUG TRANSPORTER, PUTATIVE (AFU_ORTHOLOGUE AFUA_4G03920)-RELATED"/>
    <property type="match status" value="1"/>
</dbReference>
<comment type="caution">
    <text evidence="10">The sequence shown here is derived from an EMBL/GenBank/DDBJ whole genome shotgun (WGS) entry which is preliminary data.</text>
</comment>
<evidence type="ECO:0000256" key="7">
    <source>
        <dbReference type="SAM" id="MobiDB-lite"/>
    </source>
</evidence>
<feature type="transmembrane region" description="Helical" evidence="8">
    <location>
        <begin position="180"/>
        <end position="204"/>
    </location>
</feature>
<keyword evidence="4 8" id="KW-0812">Transmembrane</keyword>
<evidence type="ECO:0000313" key="11">
    <source>
        <dbReference type="Proteomes" id="UP001303473"/>
    </source>
</evidence>
<dbReference type="GO" id="GO:0046943">
    <property type="term" value="F:carboxylic acid transmembrane transporter activity"/>
    <property type="evidence" value="ECO:0007669"/>
    <property type="project" value="UniProtKB-ARBA"/>
</dbReference>
<dbReference type="Proteomes" id="UP001303473">
    <property type="component" value="Unassembled WGS sequence"/>
</dbReference>
<dbReference type="Gene3D" id="1.20.1250.20">
    <property type="entry name" value="MFS general substrate transporter like domains"/>
    <property type="match status" value="1"/>
</dbReference>
<feature type="region of interest" description="Disordered" evidence="7">
    <location>
        <begin position="1"/>
        <end position="32"/>
    </location>
</feature>
<accession>A0AAN6MYS0</accession>
<dbReference type="Pfam" id="PF07690">
    <property type="entry name" value="MFS_1"/>
    <property type="match status" value="1"/>
</dbReference>
<feature type="transmembrane region" description="Helical" evidence="8">
    <location>
        <begin position="57"/>
        <end position="81"/>
    </location>
</feature>
<feature type="transmembrane region" description="Helical" evidence="8">
    <location>
        <begin position="147"/>
        <end position="168"/>
    </location>
</feature>
<feature type="transmembrane region" description="Helical" evidence="8">
    <location>
        <begin position="247"/>
        <end position="269"/>
    </location>
</feature>
<feature type="compositionally biased region" description="Basic and acidic residues" evidence="7">
    <location>
        <begin position="556"/>
        <end position="568"/>
    </location>
</feature>
<feature type="transmembrane region" description="Helical" evidence="8">
    <location>
        <begin position="415"/>
        <end position="434"/>
    </location>
</feature>
<keyword evidence="5 8" id="KW-1133">Transmembrane helix</keyword>
<proteinExistence type="inferred from homology"/>
<comment type="similarity">
    <text evidence="2">Belongs to the major facilitator superfamily.</text>
</comment>
<dbReference type="SUPFAM" id="SSF103473">
    <property type="entry name" value="MFS general substrate transporter"/>
    <property type="match status" value="1"/>
</dbReference>
<evidence type="ECO:0000256" key="6">
    <source>
        <dbReference type="ARBA" id="ARBA00023136"/>
    </source>
</evidence>
<dbReference type="InterPro" id="IPR036259">
    <property type="entry name" value="MFS_trans_sf"/>
</dbReference>
<feature type="domain" description="Major facilitator superfamily (MFS) profile" evidence="9">
    <location>
        <begin position="57"/>
        <end position="547"/>
    </location>
</feature>
<evidence type="ECO:0000256" key="3">
    <source>
        <dbReference type="ARBA" id="ARBA00022448"/>
    </source>
</evidence>
<keyword evidence="3" id="KW-0813">Transport</keyword>
<evidence type="ECO:0000256" key="1">
    <source>
        <dbReference type="ARBA" id="ARBA00004127"/>
    </source>
</evidence>
<evidence type="ECO:0000256" key="2">
    <source>
        <dbReference type="ARBA" id="ARBA00008335"/>
    </source>
</evidence>
<dbReference type="InterPro" id="IPR020846">
    <property type="entry name" value="MFS_dom"/>
</dbReference>
<feature type="transmembrane region" description="Helical" evidence="8">
    <location>
        <begin position="385"/>
        <end position="403"/>
    </location>
</feature>
<feature type="region of interest" description="Disordered" evidence="7">
    <location>
        <begin position="556"/>
        <end position="587"/>
    </location>
</feature>
<protein>
    <submittedName>
        <fullName evidence="10">Multidrug resistance protein fnx1</fullName>
    </submittedName>
</protein>
<feature type="compositionally biased region" description="Low complexity" evidence="7">
    <location>
        <begin position="14"/>
        <end position="32"/>
    </location>
</feature>
<dbReference type="Gene3D" id="1.20.1720.10">
    <property type="entry name" value="Multidrug resistance protein D"/>
    <property type="match status" value="1"/>
</dbReference>
<dbReference type="FunFam" id="1.20.1720.10:FF:000013">
    <property type="entry name" value="Related to multidrug resistance proteins"/>
    <property type="match status" value="1"/>
</dbReference>
<dbReference type="AlphaFoldDB" id="A0AAN6MYS0"/>
<name>A0AAN6MYS0_9PEZI</name>
<organism evidence="10 11">
    <name type="scientific">Diplogelasinospora grovesii</name>
    <dbReference type="NCBI Taxonomy" id="303347"/>
    <lineage>
        <taxon>Eukaryota</taxon>
        <taxon>Fungi</taxon>
        <taxon>Dikarya</taxon>
        <taxon>Ascomycota</taxon>
        <taxon>Pezizomycotina</taxon>
        <taxon>Sordariomycetes</taxon>
        <taxon>Sordariomycetidae</taxon>
        <taxon>Sordariales</taxon>
        <taxon>Diplogelasinosporaceae</taxon>
        <taxon>Diplogelasinospora</taxon>
    </lineage>
</organism>
<gene>
    <name evidence="10" type="ORF">QBC46DRAFT_396112</name>
</gene>
<feature type="transmembrane region" description="Helical" evidence="8">
    <location>
        <begin position="281"/>
        <end position="305"/>
    </location>
</feature>
<evidence type="ECO:0000256" key="4">
    <source>
        <dbReference type="ARBA" id="ARBA00022692"/>
    </source>
</evidence>
<feature type="transmembrane region" description="Helical" evidence="8">
    <location>
        <begin position="122"/>
        <end position="141"/>
    </location>
</feature>
<evidence type="ECO:0000313" key="10">
    <source>
        <dbReference type="EMBL" id="KAK3936025.1"/>
    </source>
</evidence>
<dbReference type="PANTHER" id="PTHR23501">
    <property type="entry name" value="MAJOR FACILITATOR SUPERFAMILY"/>
    <property type="match status" value="1"/>
</dbReference>
<evidence type="ECO:0000256" key="8">
    <source>
        <dbReference type="SAM" id="Phobius"/>
    </source>
</evidence>
<sequence>MIPSGETEKGVLPSRTLGGESSGLSSPETSSLQQLPREPIVLNEQTNYVPTKRIISIFLACATIDFAALIDQTSLAASLTIVGSALSAGSERAWIAGSYFVTSTAFQLLYGRLSDVWSRKVILLVGLAIFFFGSLAASLAQTATQLIVFRAFTGVGGGGLMTVAQMIVSDVVPLRERGKWQGILGAFVAIANGVGPVIGGALATSSTDGWRWIFRLNLPLTVISVLCVIFIMPLKKVHGSWKVKLKAIDFFGTFIALAGSTVLMLGLTWAGSSYAWNSAHVVATLVVGLALMVAFVVWQGIGTSVPLVPLRIFKSGIVNGASLTMFINGWNFVMQVYYVPTFYQLVYGYSATRSGALLLPITVTQTFSSTLSGLIVTWRGRYRESILFGWALWAIGLGLFSTLDRNSSVGAQIGYALLTGFGVGQTLQPSLIAIQAGVDRKDMAIVTGFRNFIRNMGSTLGLCISSTIINNVLRSNLNNLGLSETIIRQILDEPESVSELALPEGTGELVAAVTAGYQTGFRIVFYVGAGLSTLGFVISWFLMPQIDLDRPDDAKLKEEGRRAEEERKNKLRGIEAGGIGKEEQGKK</sequence>
<dbReference type="GO" id="GO:0012505">
    <property type="term" value="C:endomembrane system"/>
    <property type="evidence" value="ECO:0007669"/>
    <property type="project" value="UniProtKB-SubCell"/>
</dbReference>
<keyword evidence="6 8" id="KW-0472">Membrane</keyword>
<dbReference type="InterPro" id="IPR011701">
    <property type="entry name" value="MFS"/>
</dbReference>
<dbReference type="EMBL" id="MU853897">
    <property type="protein sequence ID" value="KAK3936025.1"/>
    <property type="molecule type" value="Genomic_DNA"/>
</dbReference>
<keyword evidence="11" id="KW-1185">Reference proteome</keyword>
<feature type="transmembrane region" description="Helical" evidence="8">
    <location>
        <begin position="357"/>
        <end position="378"/>
    </location>
</feature>
<dbReference type="GO" id="GO:0005886">
    <property type="term" value="C:plasma membrane"/>
    <property type="evidence" value="ECO:0007669"/>
    <property type="project" value="TreeGrafter"/>
</dbReference>
<feature type="transmembrane region" description="Helical" evidence="8">
    <location>
        <begin position="216"/>
        <end position="235"/>
    </location>
</feature>
<comment type="subcellular location">
    <subcellularLocation>
        <location evidence="1">Endomembrane system</location>
        <topology evidence="1">Multi-pass membrane protein</topology>
    </subcellularLocation>
</comment>